<evidence type="ECO:0000313" key="3">
    <source>
        <dbReference type="EMBL" id="NMH96859.1"/>
    </source>
</evidence>
<dbReference type="PRINTS" id="PR00412">
    <property type="entry name" value="EPOXHYDRLASE"/>
</dbReference>
<sequence length="278" mass="30153">MTQSVTAADPEIGLTIEAAGIRTNYHDHGAGEPVLLVHGSGPGVSAWANWRGVLPQLATDRRVVAPDIVGFGYTERPAGFVFSQRAWVDHLVGLLDALELHTVSVVGNSFGGALALWLADRHPDRVARLVLMGSAGTRFDLTSGLDAVWGYQPSVENMAQLLELFAYDRSLLGPDLAQLRYEASVRPGVHESYSAMFPAPRQAGIDALALSDDALRALPHDTLIVHGREDKVIPLSSSLRLSELIARSQLHVFGQCGHWTQIEKCAEFVHLLRGFLPV</sequence>
<evidence type="ECO:0000256" key="1">
    <source>
        <dbReference type="ARBA" id="ARBA00022801"/>
    </source>
</evidence>
<organism evidence="3 4">
    <name type="scientific">Pseudonocardia acidicola</name>
    <dbReference type="NCBI Taxonomy" id="2724939"/>
    <lineage>
        <taxon>Bacteria</taxon>
        <taxon>Bacillati</taxon>
        <taxon>Actinomycetota</taxon>
        <taxon>Actinomycetes</taxon>
        <taxon>Pseudonocardiales</taxon>
        <taxon>Pseudonocardiaceae</taxon>
        <taxon>Pseudonocardia</taxon>
    </lineage>
</organism>
<accession>A0ABX1S9C4</accession>
<dbReference type="Proteomes" id="UP000820669">
    <property type="component" value="Unassembled WGS sequence"/>
</dbReference>
<proteinExistence type="predicted"/>
<dbReference type="RefSeq" id="WP_169380243.1">
    <property type="nucleotide sequence ID" value="NZ_JAAXLA010000007.1"/>
</dbReference>
<dbReference type="SUPFAM" id="SSF53474">
    <property type="entry name" value="alpha/beta-Hydrolases"/>
    <property type="match status" value="1"/>
</dbReference>
<dbReference type="PANTHER" id="PTHR43798:SF31">
    <property type="entry name" value="AB HYDROLASE SUPERFAMILY PROTEIN YCLE"/>
    <property type="match status" value="1"/>
</dbReference>
<evidence type="ECO:0000313" key="4">
    <source>
        <dbReference type="Proteomes" id="UP000820669"/>
    </source>
</evidence>
<evidence type="ECO:0000259" key="2">
    <source>
        <dbReference type="Pfam" id="PF00561"/>
    </source>
</evidence>
<feature type="domain" description="AB hydrolase-1" evidence="2">
    <location>
        <begin position="33"/>
        <end position="264"/>
    </location>
</feature>
<dbReference type="PANTHER" id="PTHR43798">
    <property type="entry name" value="MONOACYLGLYCEROL LIPASE"/>
    <property type="match status" value="1"/>
</dbReference>
<dbReference type="EMBL" id="JAAXLA010000007">
    <property type="protein sequence ID" value="NMH96859.1"/>
    <property type="molecule type" value="Genomic_DNA"/>
</dbReference>
<dbReference type="Gene3D" id="3.40.50.1820">
    <property type="entry name" value="alpha/beta hydrolase"/>
    <property type="match status" value="1"/>
</dbReference>
<dbReference type="PRINTS" id="PR00111">
    <property type="entry name" value="ABHYDROLASE"/>
</dbReference>
<dbReference type="InterPro" id="IPR029058">
    <property type="entry name" value="AB_hydrolase_fold"/>
</dbReference>
<dbReference type="InterPro" id="IPR050266">
    <property type="entry name" value="AB_hydrolase_sf"/>
</dbReference>
<name>A0ABX1S9C4_9PSEU</name>
<reference evidence="3 4" key="1">
    <citation type="submission" date="2020-04" db="EMBL/GenBank/DDBJ databases">
        <authorList>
            <person name="Klaysubun C."/>
            <person name="Duangmal K."/>
            <person name="Lipun K."/>
        </authorList>
    </citation>
    <scope>NUCLEOTIDE SEQUENCE [LARGE SCALE GENOMIC DNA]</scope>
    <source>
        <strain evidence="3 4">K10HN5</strain>
    </source>
</reference>
<dbReference type="InterPro" id="IPR000073">
    <property type="entry name" value="AB_hydrolase_1"/>
</dbReference>
<dbReference type="GO" id="GO:0016787">
    <property type="term" value="F:hydrolase activity"/>
    <property type="evidence" value="ECO:0007669"/>
    <property type="project" value="UniProtKB-KW"/>
</dbReference>
<dbReference type="InterPro" id="IPR000639">
    <property type="entry name" value="Epox_hydrolase-like"/>
</dbReference>
<comment type="caution">
    <text evidence="3">The sequence shown here is derived from an EMBL/GenBank/DDBJ whole genome shotgun (WGS) entry which is preliminary data.</text>
</comment>
<keyword evidence="4" id="KW-1185">Reference proteome</keyword>
<dbReference type="Pfam" id="PF00561">
    <property type="entry name" value="Abhydrolase_1"/>
    <property type="match status" value="1"/>
</dbReference>
<keyword evidence="1 3" id="KW-0378">Hydrolase</keyword>
<protein>
    <submittedName>
        <fullName evidence="3">Alpha/beta fold hydrolase</fullName>
    </submittedName>
</protein>
<gene>
    <name evidence="3" type="ORF">HF526_05940</name>
</gene>